<protein>
    <submittedName>
        <fullName evidence="1">Uncharacterized protein</fullName>
    </submittedName>
</protein>
<organism evidence="1 2">
    <name type="scientific">Portunus trituberculatus</name>
    <name type="common">Swimming crab</name>
    <name type="synonym">Neptunus trituberculatus</name>
    <dbReference type="NCBI Taxonomy" id="210409"/>
    <lineage>
        <taxon>Eukaryota</taxon>
        <taxon>Metazoa</taxon>
        <taxon>Ecdysozoa</taxon>
        <taxon>Arthropoda</taxon>
        <taxon>Crustacea</taxon>
        <taxon>Multicrustacea</taxon>
        <taxon>Malacostraca</taxon>
        <taxon>Eumalacostraca</taxon>
        <taxon>Eucarida</taxon>
        <taxon>Decapoda</taxon>
        <taxon>Pleocyemata</taxon>
        <taxon>Brachyura</taxon>
        <taxon>Eubrachyura</taxon>
        <taxon>Portunoidea</taxon>
        <taxon>Portunidae</taxon>
        <taxon>Portuninae</taxon>
        <taxon>Portunus</taxon>
    </lineage>
</organism>
<evidence type="ECO:0000313" key="1">
    <source>
        <dbReference type="EMBL" id="MPD04933.1"/>
    </source>
</evidence>
<dbReference type="EMBL" id="VSRR010143587">
    <property type="protein sequence ID" value="MPD04933.1"/>
    <property type="molecule type" value="Genomic_DNA"/>
</dbReference>
<evidence type="ECO:0000313" key="2">
    <source>
        <dbReference type="Proteomes" id="UP000324222"/>
    </source>
</evidence>
<dbReference type="AlphaFoldDB" id="A0A5B7K8L1"/>
<comment type="caution">
    <text evidence="1">The sequence shown here is derived from an EMBL/GenBank/DDBJ whole genome shotgun (WGS) entry which is preliminary data.</text>
</comment>
<proteinExistence type="predicted"/>
<reference evidence="1 2" key="1">
    <citation type="submission" date="2019-05" db="EMBL/GenBank/DDBJ databases">
        <title>Another draft genome of Portunus trituberculatus and its Hox gene families provides insights of decapod evolution.</title>
        <authorList>
            <person name="Jeong J.-H."/>
            <person name="Song I."/>
            <person name="Kim S."/>
            <person name="Choi T."/>
            <person name="Kim D."/>
            <person name="Ryu S."/>
            <person name="Kim W."/>
        </authorList>
    </citation>
    <scope>NUCLEOTIDE SEQUENCE [LARGE SCALE GENOMIC DNA]</scope>
    <source>
        <tissue evidence="1">Muscle</tissue>
    </source>
</reference>
<gene>
    <name evidence="1" type="ORF">E2C01_100647</name>
</gene>
<dbReference type="Proteomes" id="UP000324222">
    <property type="component" value="Unassembled WGS sequence"/>
</dbReference>
<accession>A0A5B7K8L1</accession>
<sequence>MTMYKYFAVPHRDHFRFHLSLGLESNDLQLLASQFLLSLCTTFRVLTDQASRITPVTLLSFLPPVLSS</sequence>
<keyword evidence="2" id="KW-1185">Reference proteome</keyword>
<name>A0A5B7K8L1_PORTR</name>